<accession>A0A5B0P0M9</accession>
<dbReference type="AlphaFoldDB" id="A0A5B0P0M9"/>
<evidence type="ECO:0000313" key="1">
    <source>
        <dbReference type="EMBL" id="KAA1095071.1"/>
    </source>
</evidence>
<comment type="caution">
    <text evidence="1">The sequence shown here is derived from an EMBL/GenBank/DDBJ whole genome shotgun (WGS) entry which is preliminary data.</text>
</comment>
<gene>
    <name evidence="1" type="ORF">PGT21_035252</name>
    <name evidence="2" type="ORF">PGTUg99_010313</name>
</gene>
<reference evidence="3 4" key="1">
    <citation type="submission" date="2019-05" db="EMBL/GenBank/DDBJ databases">
        <title>Emergence of the Ug99 lineage of the wheat stem rust pathogen through somatic hybridization.</title>
        <authorList>
            <person name="Li F."/>
            <person name="Upadhyaya N.M."/>
            <person name="Sperschneider J."/>
            <person name="Matny O."/>
            <person name="Nguyen-Phuc H."/>
            <person name="Mago R."/>
            <person name="Raley C."/>
            <person name="Miller M.E."/>
            <person name="Silverstein K.A.T."/>
            <person name="Henningsen E."/>
            <person name="Hirsch C.D."/>
            <person name="Visser B."/>
            <person name="Pretorius Z.A."/>
            <person name="Steffenson B.J."/>
            <person name="Schwessinger B."/>
            <person name="Dodds P.N."/>
            <person name="Figueroa M."/>
        </authorList>
    </citation>
    <scope>NUCLEOTIDE SEQUENCE [LARGE SCALE GENOMIC DNA]</scope>
    <source>
        <strain evidence="1">21-0</strain>
        <strain evidence="2 4">Ug99</strain>
    </source>
</reference>
<evidence type="ECO:0000313" key="3">
    <source>
        <dbReference type="Proteomes" id="UP000324748"/>
    </source>
</evidence>
<dbReference type="Proteomes" id="UP000325313">
    <property type="component" value="Unassembled WGS sequence"/>
</dbReference>
<dbReference type="EMBL" id="VSWC01000079">
    <property type="protein sequence ID" value="KAA1095071.1"/>
    <property type="molecule type" value="Genomic_DNA"/>
</dbReference>
<name>A0A5B0P0M9_PUCGR</name>
<sequence length="59" mass="6444">MSLNGCTPTRTALFCHVGFTFTVNRVIDLWYGTVAACGEGVLPDEPQLPLAERQLIFSS</sequence>
<dbReference type="Proteomes" id="UP000324748">
    <property type="component" value="Unassembled WGS sequence"/>
</dbReference>
<proteinExistence type="predicted"/>
<evidence type="ECO:0000313" key="4">
    <source>
        <dbReference type="Proteomes" id="UP000325313"/>
    </source>
</evidence>
<keyword evidence="3" id="KW-1185">Reference proteome</keyword>
<evidence type="ECO:0000313" key="2">
    <source>
        <dbReference type="EMBL" id="KAA1121334.1"/>
    </source>
</evidence>
<organism evidence="1 3">
    <name type="scientific">Puccinia graminis f. sp. tritici</name>
    <dbReference type="NCBI Taxonomy" id="56615"/>
    <lineage>
        <taxon>Eukaryota</taxon>
        <taxon>Fungi</taxon>
        <taxon>Dikarya</taxon>
        <taxon>Basidiomycota</taxon>
        <taxon>Pucciniomycotina</taxon>
        <taxon>Pucciniomycetes</taxon>
        <taxon>Pucciniales</taxon>
        <taxon>Pucciniaceae</taxon>
        <taxon>Puccinia</taxon>
    </lineage>
</organism>
<dbReference type="EMBL" id="VDEP01000238">
    <property type="protein sequence ID" value="KAA1121334.1"/>
    <property type="molecule type" value="Genomic_DNA"/>
</dbReference>
<protein>
    <submittedName>
        <fullName evidence="1">Uncharacterized protein</fullName>
    </submittedName>
</protein>